<dbReference type="PATRIC" id="fig|203275.8.peg.156"/>
<protein>
    <submittedName>
        <fullName evidence="2">Uncharacterized protein</fullName>
    </submittedName>
</protein>
<organism evidence="2 3">
    <name type="scientific">Tannerella forsythia (strain ATCC 43037 / JCM 10827 / CCUG 21028 A / KCTC 5666 / FDC 338)</name>
    <name type="common">Bacteroides forsythus</name>
    <dbReference type="NCBI Taxonomy" id="203275"/>
    <lineage>
        <taxon>Bacteria</taxon>
        <taxon>Pseudomonadati</taxon>
        <taxon>Bacteroidota</taxon>
        <taxon>Bacteroidia</taxon>
        <taxon>Bacteroidales</taxon>
        <taxon>Tannerellaceae</taxon>
        <taxon>Tannerella</taxon>
    </lineage>
</organism>
<dbReference type="HOGENOM" id="CLU_3258988_0_0_10"/>
<proteinExistence type="predicted"/>
<evidence type="ECO:0000256" key="1">
    <source>
        <dbReference type="SAM" id="MobiDB-lite"/>
    </source>
</evidence>
<accession>G8UIC1</accession>
<reference evidence="3" key="1">
    <citation type="submission" date="2011-12" db="EMBL/GenBank/DDBJ databases">
        <title>Complete sequence of Tannerella forsythia ATCC 43037.</title>
        <authorList>
            <person name="Dewhirst F."/>
            <person name="Tanner A."/>
            <person name="Izard J."/>
            <person name="Brinkac L."/>
            <person name="Durkin A.S."/>
            <person name="Hostetler J."/>
            <person name="Shetty J."/>
            <person name="Torralba M."/>
            <person name="Gill S."/>
            <person name="Nelson K."/>
        </authorList>
    </citation>
    <scope>NUCLEOTIDE SEQUENCE [LARGE SCALE GENOMIC DNA]</scope>
    <source>
        <strain evidence="3">ATCC 43037 / JCM 10827 / CCUG 33226 / KCTC 5666 / FDC 338</strain>
    </source>
</reference>
<dbReference type="AlphaFoldDB" id="G8UIC1"/>
<evidence type="ECO:0000313" key="3">
    <source>
        <dbReference type="Proteomes" id="UP000005436"/>
    </source>
</evidence>
<sequence length="42" mass="4648">MPIGKTPKGKIKRIYPSGKARKAKSNGLGHRENPEYGIEIKV</sequence>
<feature type="compositionally biased region" description="Basic and acidic residues" evidence="1">
    <location>
        <begin position="29"/>
        <end position="42"/>
    </location>
</feature>
<dbReference type="KEGG" id="tfo:BFO_0174"/>
<keyword evidence="3" id="KW-1185">Reference proteome</keyword>
<dbReference type="EMBL" id="CP003191">
    <property type="protein sequence ID" value="AEW20632.1"/>
    <property type="molecule type" value="Genomic_DNA"/>
</dbReference>
<name>G8UIC1_TANFA</name>
<dbReference type="STRING" id="203275.BFO_0174"/>
<dbReference type="Proteomes" id="UP000005436">
    <property type="component" value="Chromosome"/>
</dbReference>
<gene>
    <name evidence="2" type="ordered locus">BFO_0174</name>
</gene>
<evidence type="ECO:0000313" key="2">
    <source>
        <dbReference type="EMBL" id="AEW20632.1"/>
    </source>
</evidence>
<feature type="region of interest" description="Disordered" evidence="1">
    <location>
        <begin position="1"/>
        <end position="42"/>
    </location>
</feature>
<feature type="compositionally biased region" description="Basic residues" evidence="1">
    <location>
        <begin position="7"/>
        <end position="24"/>
    </location>
</feature>